<feature type="compositionally biased region" description="Basic and acidic residues" evidence="12">
    <location>
        <begin position="65"/>
        <end position="77"/>
    </location>
</feature>
<dbReference type="Proteomes" id="UP000694565">
    <property type="component" value="Unplaced"/>
</dbReference>
<keyword evidence="10" id="KW-0325">Glycoprotein</keyword>
<dbReference type="InterPro" id="IPR036259">
    <property type="entry name" value="MFS_trans_sf"/>
</dbReference>
<dbReference type="InterPro" id="IPR020846">
    <property type="entry name" value="MFS_dom"/>
</dbReference>
<keyword evidence="3" id="KW-0813">Transport</keyword>
<keyword evidence="4" id="KW-0597">Phosphoprotein</keyword>
<evidence type="ECO:0000313" key="16">
    <source>
        <dbReference type="Proteomes" id="UP000694565"/>
    </source>
</evidence>
<feature type="transmembrane region" description="Helical" evidence="13">
    <location>
        <begin position="680"/>
        <end position="700"/>
    </location>
</feature>
<dbReference type="FunFam" id="2.160.20.80:FF:000001">
    <property type="entry name" value="Synaptic vesicle glycoprotein 2A"/>
    <property type="match status" value="1"/>
</dbReference>
<keyword evidence="11" id="KW-0968">Cytoplasmic vesicle</keyword>
<accession>A0A8C3AF75</accession>
<dbReference type="GO" id="GO:0007268">
    <property type="term" value="P:chemical synaptic transmission"/>
    <property type="evidence" value="ECO:0007669"/>
    <property type="project" value="InterPro"/>
</dbReference>
<feature type="transmembrane region" description="Helical" evidence="13">
    <location>
        <begin position="651"/>
        <end position="674"/>
    </location>
</feature>
<dbReference type="PROSITE" id="PS50850">
    <property type="entry name" value="MFS"/>
    <property type="match status" value="1"/>
</dbReference>
<dbReference type="NCBIfam" id="TIGR01299">
    <property type="entry name" value="synapt_SV2"/>
    <property type="match status" value="1"/>
</dbReference>
<evidence type="ECO:0000256" key="9">
    <source>
        <dbReference type="ARBA" id="ARBA00023136"/>
    </source>
</evidence>
<dbReference type="Gene3D" id="2.160.20.80">
    <property type="entry name" value="E3 ubiquitin-protein ligase SopA"/>
    <property type="match status" value="1"/>
</dbReference>
<dbReference type="FunFam" id="1.20.1250.20:FF:000014">
    <property type="entry name" value="synaptic vesicle glycoprotein 2A"/>
    <property type="match status" value="1"/>
</dbReference>
<dbReference type="GO" id="GO:0043005">
    <property type="term" value="C:neuron projection"/>
    <property type="evidence" value="ECO:0007669"/>
    <property type="project" value="TreeGrafter"/>
</dbReference>
<dbReference type="PANTHER" id="PTHR23511">
    <property type="entry name" value="SYNAPTIC VESICLE GLYCOPROTEIN 2"/>
    <property type="match status" value="1"/>
</dbReference>
<dbReference type="PANTHER" id="PTHR23511:SF11">
    <property type="entry name" value="SYNAPTIC VESICLE GLYCOPROTEIN 2A"/>
    <property type="match status" value="1"/>
</dbReference>
<evidence type="ECO:0000259" key="14">
    <source>
        <dbReference type="PROSITE" id="PS50850"/>
    </source>
</evidence>
<dbReference type="AlphaFoldDB" id="A0A8C3AF75"/>
<dbReference type="InterPro" id="IPR011701">
    <property type="entry name" value="MFS"/>
</dbReference>
<evidence type="ECO:0000256" key="6">
    <source>
        <dbReference type="ARBA" id="ARBA00022775"/>
    </source>
</evidence>
<feature type="compositionally biased region" description="Basic and acidic residues" evidence="12">
    <location>
        <begin position="34"/>
        <end position="52"/>
    </location>
</feature>
<organism evidence="15 16">
    <name type="scientific">Cyclopterus lumpus</name>
    <name type="common">Lumpsucker</name>
    <dbReference type="NCBI Taxonomy" id="8103"/>
    <lineage>
        <taxon>Eukaryota</taxon>
        <taxon>Metazoa</taxon>
        <taxon>Chordata</taxon>
        <taxon>Craniata</taxon>
        <taxon>Vertebrata</taxon>
        <taxon>Euteleostomi</taxon>
        <taxon>Actinopterygii</taxon>
        <taxon>Neopterygii</taxon>
        <taxon>Teleostei</taxon>
        <taxon>Neoteleostei</taxon>
        <taxon>Acanthomorphata</taxon>
        <taxon>Eupercaria</taxon>
        <taxon>Perciformes</taxon>
        <taxon>Cottioidei</taxon>
        <taxon>Cottales</taxon>
        <taxon>Cyclopteridae</taxon>
        <taxon>Cyclopterus</taxon>
    </lineage>
</organism>
<evidence type="ECO:0000256" key="13">
    <source>
        <dbReference type="SAM" id="Phobius"/>
    </source>
</evidence>
<evidence type="ECO:0000313" key="15">
    <source>
        <dbReference type="Ensembl" id="ENSCLMP00005041467.1"/>
    </source>
</evidence>
<keyword evidence="16" id="KW-1185">Reference proteome</keyword>
<dbReference type="InterPro" id="IPR022308">
    <property type="entry name" value="SV2"/>
</dbReference>
<evidence type="ECO:0000256" key="12">
    <source>
        <dbReference type="SAM" id="MobiDB-lite"/>
    </source>
</evidence>
<keyword evidence="8" id="KW-0770">Synapse</keyword>
<gene>
    <name evidence="15" type="primary">sv2a</name>
</gene>
<dbReference type="SUPFAM" id="SSF103473">
    <property type="entry name" value="MFS general substrate transporter"/>
    <property type="match status" value="2"/>
</dbReference>
<feature type="transmembrane region" description="Helical" evidence="13">
    <location>
        <begin position="617"/>
        <end position="639"/>
    </location>
</feature>
<feature type="transmembrane region" description="Helical" evidence="13">
    <location>
        <begin position="562"/>
        <end position="585"/>
    </location>
</feature>
<comment type="similarity">
    <text evidence="2">Belongs to the major facilitator superfamily.</text>
</comment>
<dbReference type="GO" id="GO:0022857">
    <property type="term" value="F:transmembrane transporter activity"/>
    <property type="evidence" value="ECO:0007669"/>
    <property type="project" value="InterPro"/>
</dbReference>
<dbReference type="GO" id="GO:0030672">
    <property type="term" value="C:synaptic vesicle membrane"/>
    <property type="evidence" value="ECO:0007669"/>
    <property type="project" value="UniProtKB-SubCell"/>
</dbReference>
<dbReference type="Ensembl" id="ENSCLMT00005042984.1">
    <property type="protein sequence ID" value="ENSCLMP00005041467.1"/>
    <property type="gene ID" value="ENSCLMG00005019080.1"/>
</dbReference>
<comment type="subcellular location">
    <subcellularLocation>
        <location evidence="1">Cytoplasmic vesicle</location>
        <location evidence="1">Secretory vesicle</location>
        <location evidence="1">Synaptic vesicle membrane</location>
        <topology evidence="1">Multi-pass membrane protein</topology>
    </subcellularLocation>
</comment>
<evidence type="ECO:0000256" key="5">
    <source>
        <dbReference type="ARBA" id="ARBA00022692"/>
    </source>
</evidence>
<keyword evidence="7 13" id="KW-1133">Transmembrane helix</keyword>
<dbReference type="GO" id="GO:0006836">
    <property type="term" value="P:neurotransmitter transport"/>
    <property type="evidence" value="ECO:0007669"/>
    <property type="project" value="UniProtKB-KW"/>
</dbReference>
<sequence length="709" mass="80161">METSEVAYGRSDFVRGAKDIAKVAKKQVGKKMGRGVDKMTDEYTKRSYKRFEEEDDDEDYGGARANDDEGHSDSTEGHDEDDEIYEGEYQGIPRADSGKASGTDGATDAQAQQFRDLSAYESERRKDQDELAEQYETILQECGHGKFQWTLYFVLGLALMADGVEIFVVGFVLPSAEKDMCLSEPNKGMLGLIVYLGMMVGAFVWGCLADRIGRRQTLLISLSINSVFAFFSSFVQGYVSFLFCRLASGVGIGGSIPIVFSYYSEFLAQEKRGEHLSWLCMFWMIGGIYASAMAWAIIPHYGWSFQMGSAYQFHSWRVFVLVCALPSVAAISALTMMPESPRFFLENGKHDEAWMILKQVHDTNMRAKGYPERVFSVRHTMRCFTCVSVCRRTCLHSVWRNFQAVFSPEYRRTTYMMMAVWFSMSFSYYGLTVWFPDMIKYLQKQDYASRTKFFAKEKVEHVTFNFTLENQVHRQGEYFNDKFMNLKMRSMVFEDSLFEECYFEDITSSNTFFKNCTFIATLFYNTDLFKYRLVNCKLFNSTFLHNKEGCLLSDVSDENNAYMVYFVSFLGTLAVLPGNIVSALLMDKIGRLRMLAGSSVISCISCFFLSFGNSESAMIALLCLFGGISIASWNALDVLTVELYPSDKRTTAFGFLNALCKLAAVLGISIFTSFVGITKAVPILFASGALAVGSFLALKLPETRGQVLK</sequence>
<reference evidence="15" key="2">
    <citation type="submission" date="2025-09" db="UniProtKB">
        <authorList>
            <consortium name="Ensembl"/>
        </authorList>
    </citation>
    <scope>IDENTIFICATION</scope>
</reference>
<feature type="transmembrane region" description="Helical" evidence="13">
    <location>
        <begin position="592"/>
        <end position="611"/>
    </location>
</feature>
<evidence type="ECO:0000256" key="11">
    <source>
        <dbReference type="ARBA" id="ARBA00023329"/>
    </source>
</evidence>
<evidence type="ECO:0000256" key="1">
    <source>
        <dbReference type="ARBA" id="ARBA00004644"/>
    </source>
</evidence>
<evidence type="ECO:0000256" key="10">
    <source>
        <dbReference type="ARBA" id="ARBA00023180"/>
    </source>
</evidence>
<protein>
    <submittedName>
        <fullName evidence="15">Synaptic vesicle glycoprotein 2A</fullName>
    </submittedName>
</protein>
<dbReference type="InterPro" id="IPR005828">
    <property type="entry name" value="MFS_sugar_transport-like"/>
</dbReference>
<feature type="transmembrane region" description="Helical" evidence="13">
    <location>
        <begin position="415"/>
        <end position="435"/>
    </location>
</feature>
<dbReference type="FunFam" id="1.20.1250.20:FF:000009">
    <property type="entry name" value="Synaptic vesicle glycoprotein 2A"/>
    <property type="match status" value="1"/>
</dbReference>
<evidence type="ECO:0000256" key="4">
    <source>
        <dbReference type="ARBA" id="ARBA00022553"/>
    </source>
</evidence>
<feature type="domain" description="Major facilitator superfamily (MFS) profile" evidence="14">
    <location>
        <begin position="151"/>
        <end position="704"/>
    </location>
</feature>
<proteinExistence type="inferred from homology"/>
<evidence type="ECO:0000256" key="2">
    <source>
        <dbReference type="ARBA" id="ARBA00008335"/>
    </source>
</evidence>
<reference evidence="15" key="1">
    <citation type="submission" date="2025-08" db="UniProtKB">
        <authorList>
            <consortium name="Ensembl"/>
        </authorList>
    </citation>
    <scope>IDENTIFICATION</scope>
</reference>
<dbReference type="Gene3D" id="1.20.1250.20">
    <property type="entry name" value="MFS general substrate transporter like domains"/>
    <property type="match status" value="1"/>
</dbReference>
<dbReference type="Pfam" id="PF07690">
    <property type="entry name" value="MFS_1"/>
    <property type="match status" value="1"/>
</dbReference>
<keyword evidence="9 13" id="KW-0472">Membrane</keyword>
<feature type="transmembrane region" description="Helical" evidence="13">
    <location>
        <begin position="245"/>
        <end position="264"/>
    </location>
</feature>
<feature type="region of interest" description="Disordered" evidence="12">
    <location>
        <begin position="25"/>
        <end position="81"/>
    </location>
</feature>
<keyword evidence="6" id="KW-0532">Neurotransmitter transport</keyword>
<keyword evidence="5 13" id="KW-0812">Transmembrane</keyword>
<feature type="transmembrane region" description="Helical" evidence="13">
    <location>
        <begin position="188"/>
        <end position="206"/>
    </location>
</feature>
<feature type="transmembrane region" description="Helical" evidence="13">
    <location>
        <begin position="149"/>
        <end position="176"/>
    </location>
</feature>
<dbReference type="InterPro" id="IPR055415">
    <property type="entry name" value="LD_SV2"/>
</dbReference>
<name>A0A8C3AF75_CYCLU</name>
<dbReference type="SUPFAM" id="SSF141571">
    <property type="entry name" value="Pentapeptide repeat-like"/>
    <property type="match status" value="1"/>
</dbReference>
<dbReference type="GeneTree" id="ENSGT00950000182940"/>
<dbReference type="Pfam" id="PF00083">
    <property type="entry name" value="Sugar_tr"/>
    <property type="match status" value="1"/>
</dbReference>
<dbReference type="Pfam" id="PF23894">
    <property type="entry name" value="LD_SV2"/>
    <property type="match status" value="1"/>
</dbReference>
<evidence type="ECO:0000256" key="8">
    <source>
        <dbReference type="ARBA" id="ARBA00023018"/>
    </source>
</evidence>
<evidence type="ECO:0000256" key="7">
    <source>
        <dbReference type="ARBA" id="ARBA00022989"/>
    </source>
</evidence>
<feature type="transmembrane region" description="Helical" evidence="13">
    <location>
        <begin position="318"/>
        <end position="337"/>
    </location>
</feature>
<evidence type="ECO:0000256" key="3">
    <source>
        <dbReference type="ARBA" id="ARBA00022448"/>
    </source>
</evidence>
<feature type="transmembrane region" description="Helical" evidence="13">
    <location>
        <begin position="276"/>
        <end position="298"/>
    </location>
</feature>
<feature type="transmembrane region" description="Helical" evidence="13">
    <location>
        <begin position="218"/>
        <end position="239"/>
    </location>
</feature>